<dbReference type="InterPro" id="IPR012677">
    <property type="entry name" value="Nucleotide-bd_a/b_plait_sf"/>
</dbReference>
<dbReference type="AlphaFoldDB" id="A0A2Y9KW49"/>
<accession>A0A2Y9KW49</accession>
<dbReference type="KEGG" id="elk:111159684"/>
<dbReference type="InterPro" id="IPR000504">
    <property type="entry name" value="RRM_dom"/>
</dbReference>
<dbReference type="SUPFAM" id="SSF54928">
    <property type="entry name" value="RNA-binding domain, RBD"/>
    <property type="match status" value="1"/>
</dbReference>
<evidence type="ECO:0000259" key="2">
    <source>
        <dbReference type="PROSITE" id="PS50102"/>
    </source>
</evidence>
<evidence type="ECO:0000313" key="3">
    <source>
        <dbReference type="Proteomes" id="UP000248482"/>
    </source>
</evidence>
<dbReference type="Gene3D" id="3.30.70.330">
    <property type="match status" value="1"/>
</dbReference>
<organism evidence="3 4">
    <name type="scientific">Enhydra lutris kenyoni</name>
    <name type="common">northern sea otter</name>
    <dbReference type="NCBI Taxonomy" id="391180"/>
    <lineage>
        <taxon>Eukaryota</taxon>
        <taxon>Metazoa</taxon>
        <taxon>Chordata</taxon>
        <taxon>Craniata</taxon>
        <taxon>Vertebrata</taxon>
        <taxon>Euteleostomi</taxon>
        <taxon>Mammalia</taxon>
        <taxon>Eutheria</taxon>
        <taxon>Laurasiatheria</taxon>
        <taxon>Carnivora</taxon>
        <taxon>Caniformia</taxon>
        <taxon>Musteloidea</taxon>
        <taxon>Mustelidae</taxon>
        <taxon>Lutrinae</taxon>
        <taxon>Enhydra</taxon>
    </lineage>
</organism>
<dbReference type="Pfam" id="PF00076">
    <property type="entry name" value="RRM_1"/>
    <property type="match status" value="1"/>
</dbReference>
<dbReference type="Proteomes" id="UP000248482">
    <property type="component" value="Unplaced"/>
</dbReference>
<dbReference type="GO" id="GO:0003723">
    <property type="term" value="F:RNA binding"/>
    <property type="evidence" value="ECO:0007669"/>
    <property type="project" value="UniProtKB-UniRule"/>
</dbReference>
<name>A0A2Y9KW49_ENHLU</name>
<feature type="domain" description="RRM" evidence="2">
    <location>
        <begin position="19"/>
        <end position="97"/>
    </location>
</feature>
<gene>
    <name evidence="4" type="primary">LOC111159684</name>
</gene>
<reference evidence="4" key="1">
    <citation type="submission" date="2025-08" db="UniProtKB">
        <authorList>
            <consortium name="RefSeq"/>
        </authorList>
    </citation>
    <scope>IDENTIFICATION</scope>
    <source>
        <tissue evidence="4">Blood</tissue>
    </source>
</reference>
<proteinExistence type="predicted"/>
<evidence type="ECO:0000256" key="1">
    <source>
        <dbReference type="PROSITE-ProRule" id="PRU00176"/>
    </source>
</evidence>
<keyword evidence="3" id="KW-1185">Reference proteome</keyword>
<dbReference type="RefSeq" id="XP_022377966.1">
    <property type="nucleotide sequence ID" value="XM_022522258.1"/>
</dbReference>
<evidence type="ECO:0000313" key="4">
    <source>
        <dbReference type="RefSeq" id="XP_022377966.1"/>
    </source>
</evidence>
<dbReference type="PROSITE" id="PS50102">
    <property type="entry name" value="RRM"/>
    <property type="match status" value="1"/>
</dbReference>
<dbReference type="GeneID" id="111159684"/>
<dbReference type="STRING" id="391180.A0A2Y9KW49"/>
<sequence length="112" mass="12878">MVALAVRDSVVLYMSTSQPVAFVRKIPWTAASSELSKHFAQFGHVQKYTYTVPSDKDTGFRRNMNWIQFSSEELKDALQQEYHIIDGVKLHVQAQRPKVLQGDQTSDEEKDF</sequence>
<keyword evidence="1" id="KW-0694">RNA-binding</keyword>
<protein>
    <submittedName>
        <fullName evidence="4">SRA stem-loop-interacting RNA-binding protein, mitochondrial-like</fullName>
    </submittedName>
</protein>
<dbReference type="InterPro" id="IPR035979">
    <property type="entry name" value="RBD_domain_sf"/>
</dbReference>
<dbReference type="OrthoDB" id="6159137at2759"/>